<reference evidence="2" key="1">
    <citation type="journal article" date="2019" name="Int. J. Syst. Evol. Microbiol.">
        <title>The Global Catalogue of Microorganisms (GCM) 10K type strain sequencing project: providing services to taxonomists for standard genome sequencing and annotation.</title>
        <authorList>
            <consortium name="The Broad Institute Genomics Platform"/>
            <consortium name="The Broad Institute Genome Sequencing Center for Infectious Disease"/>
            <person name="Wu L."/>
            <person name="Ma J."/>
        </authorList>
    </citation>
    <scope>NUCLEOTIDE SEQUENCE [LARGE SCALE GENOMIC DNA]</scope>
    <source>
        <strain evidence="2">KCTC 42986</strain>
    </source>
</reference>
<dbReference type="EMBL" id="JBHRTP010000041">
    <property type="protein sequence ID" value="MFC3109160.1"/>
    <property type="molecule type" value="Genomic_DNA"/>
</dbReference>
<evidence type="ECO:0000313" key="1">
    <source>
        <dbReference type="EMBL" id="MFC3109160.1"/>
    </source>
</evidence>
<dbReference type="Proteomes" id="UP001595530">
    <property type="component" value="Unassembled WGS sequence"/>
</dbReference>
<protein>
    <submittedName>
        <fullName evidence="1">Uncharacterized protein</fullName>
    </submittedName>
</protein>
<evidence type="ECO:0000313" key="2">
    <source>
        <dbReference type="Proteomes" id="UP001595530"/>
    </source>
</evidence>
<gene>
    <name evidence="1" type="ORF">ACFOFO_14515</name>
</gene>
<accession>A0ABV7F2I3</accession>
<comment type="caution">
    <text evidence="1">The sequence shown here is derived from an EMBL/GenBank/DDBJ whole genome shotgun (WGS) entry which is preliminary data.</text>
</comment>
<proteinExistence type="predicted"/>
<name>A0ABV7F2I3_9BURK</name>
<dbReference type="RefSeq" id="WP_390331858.1">
    <property type="nucleotide sequence ID" value="NZ_JBHRTP010000041.1"/>
</dbReference>
<sequence length="190" mass="21524">MMDPNVAYRVAQMINMPHQQIVARAFEKIHGEKISAARMPGASVVGHRGSLAHPMRRNTLRLLTPYQIRLTAFKYPTPHAPILPASRADRSKNGVTEKKRMFCASEAKIHSAIINDYPKAALQSGPRRLQECQIPSNAVSAPTTRRIRRLSEWIWRNHDYSFPRNLAARATANLPTAQLERRLLVSLRTN</sequence>
<keyword evidence="2" id="KW-1185">Reference proteome</keyword>
<organism evidence="1 2">
    <name type="scientific">Undibacterium arcticum</name>
    <dbReference type="NCBI Taxonomy" id="1762892"/>
    <lineage>
        <taxon>Bacteria</taxon>
        <taxon>Pseudomonadati</taxon>
        <taxon>Pseudomonadota</taxon>
        <taxon>Betaproteobacteria</taxon>
        <taxon>Burkholderiales</taxon>
        <taxon>Oxalobacteraceae</taxon>
        <taxon>Undibacterium</taxon>
    </lineage>
</organism>